<dbReference type="OMA" id="ENENWAD"/>
<dbReference type="PANTHER" id="PTHR19367">
    <property type="entry name" value="T-CELL RECEPTOR ALPHA CHAIN V REGION"/>
    <property type="match status" value="1"/>
</dbReference>
<dbReference type="InterPro" id="IPR007110">
    <property type="entry name" value="Ig-like_dom"/>
</dbReference>
<dbReference type="InterPro" id="IPR051287">
    <property type="entry name" value="TCR_variable_region"/>
</dbReference>
<dbReference type="Pfam" id="PF07686">
    <property type="entry name" value="V-set"/>
    <property type="match status" value="1"/>
</dbReference>
<keyword evidence="5" id="KW-1279">T cell receptor</keyword>
<dbReference type="GO" id="GO:0042101">
    <property type="term" value="C:T cell receptor complex"/>
    <property type="evidence" value="ECO:0007669"/>
    <property type="project" value="UniProtKB-KW"/>
</dbReference>
<dbReference type="InterPro" id="IPR013783">
    <property type="entry name" value="Ig-like_fold"/>
</dbReference>
<evidence type="ECO:0000256" key="3">
    <source>
        <dbReference type="ARBA" id="ARBA00023170"/>
    </source>
</evidence>
<dbReference type="PANTHER" id="PTHR19367:SF18">
    <property type="entry name" value="T CELL RECEPTOR ALPHA VARIABLE 16"/>
    <property type="match status" value="1"/>
</dbReference>
<dbReference type="Gene3D" id="2.60.40.10">
    <property type="entry name" value="Immunoglobulins"/>
    <property type="match status" value="1"/>
</dbReference>
<gene>
    <name evidence="7" type="ORF">chiPu_0022599</name>
</gene>
<comment type="caution">
    <text evidence="7">The sequence shown here is derived from an EMBL/GenBank/DDBJ whole genome shotgun (WGS) entry which is preliminary data.</text>
</comment>
<feature type="non-terminal residue" evidence="7">
    <location>
        <position position="1"/>
    </location>
</feature>
<dbReference type="SMART" id="SM00406">
    <property type="entry name" value="IGv"/>
    <property type="match status" value="1"/>
</dbReference>
<keyword evidence="4" id="KW-0393">Immunoglobulin domain</keyword>
<dbReference type="Proteomes" id="UP000287033">
    <property type="component" value="Unassembled WGS sequence"/>
</dbReference>
<reference evidence="7 8" key="1">
    <citation type="journal article" date="2018" name="Nat. Ecol. Evol.">
        <title>Shark genomes provide insights into elasmobranch evolution and the origin of vertebrates.</title>
        <authorList>
            <person name="Hara Y"/>
            <person name="Yamaguchi K"/>
            <person name="Onimaru K"/>
            <person name="Kadota M"/>
            <person name="Koyanagi M"/>
            <person name="Keeley SD"/>
            <person name="Tatsumi K"/>
            <person name="Tanaka K"/>
            <person name="Motone F"/>
            <person name="Kageyama Y"/>
            <person name="Nozu R"/>
            <person name="Adachi N"/>
            <person name="Nishimura O"/>
            <person name="Nakagawa R"/>
            <person name="Tanegashima C"/>
            <person name="Kiyatake I"/>
            <person name="Matsumoto R"/>
            <person name="Murakumo K"/>
            <person name="Nishida K"/>
            <person name="Terakita A"/>
            <person name="Kuratani S"/>
            <person name="Sato K"/>
            <person name="Hyodo S Kuraku.S."/>
        </authorList>
    </citation>
    <scope>NUCLEOTIDE SEQUENCE [LARGE SCALE GENOMIC DNA]</scope>
</reference>
<sequence length="114" mass="13115">LCRCDSVSQTPAAIKVNEGDDVLLFCNYTTTSNNAYLYWYRQPSNGSVQFLLQKDQYSEKTGNFLLGRLFWNFDPVNRTIKLNVLSTELTDSAVYYCALRPTENENWADPVQKL</sequence>
<keyword evidence="1" id="KW-0732">Signal</keyword>
<dbReference type="STRING" id="137246.A0A401REX9"/>
<name>A0A401REX9_CHIPU</name>
<evidence type="ECO:0000256" key="4">
    <source>
        <dbReference type="ARBA" id="ARBA00023319"/>
    </source>
</evidence>
<keyword evidence="5" id="KW-0391">Immunity</keyword>
<dbReference type="SUPFAM" id="SSF48726">
    <property type="entry name" value="Immunoglobulin"/>
    <property type="match status" value="1"/>
</dbReference>
<dbReference type="PROSITE" id="PS50835">
    <property type="entry name" value="IG_LIKE"/>
    <property type="match status" value="1"/>
</dbReference>
<proteinExistence type="predicted"/>
<keyword evidence="8" id="KW-1185">Reference proteome</keyword>
<feature type="domain" description="Ig-like" evidence="6">
    <location>
        <begin position="5"/>
        <end position="97"/>
    </location>
</feature>
<organism evidence="7 8">
    <name type="scientific">Chiloscyllium punctatum</name>
    <name type="common">Brownbanded bambooshark</name>
    <name type="synonym">Hemiscyllium punctatum</name>
    <dbReference type="NCBI Taxonomy" id="137246"/>
    <lineage>
        <taxon>Eukaryota</taxon>
        <taxon>Metazoa</taxon>
        <taxon>Chordata</taxon>
        <taxon>Craniata</taxon>
        <taxon>Vertebrata</taxon>
        <taxon>Chondrichthyes</taxon>
        <taxon>Elasmobranchii</taxon>
        <taxon>Galeomorphii</taxon>
        <taxon>Galeoidea</taxon>
        <taxon>Orectolobiformes</taxon>
        <taxon>Hemiscylliidae</taxon>
        <taxon>Chiloscyllium</taxon>
    </lineage>
</organism>
<dbReference type="EMBL" id="BEZZ01009165">
    <property type="protein sequence ID" value="GCC16708.1"/>
    <property type="molecule type" value="Genomic_DNA"/>
</dbReference>
<accession>A0A401REX9</accession>
<dbReference type="AlphaFoldDB" id="A0A401REX9"/>
<dbReference type="OrthoDB" id="9631130at2759"/>
<evidence type="ECO:0000256" key="5">
    <source>
        <dbReference type="ARBA" id="ARBA00043266"/>
    </source>
</evidence>
<evidence type="ECO:0000256" key="1">
    <source>
        <dbReference type="ARBA" id="ARBA00022729"/>
    </source>
</evidence>
<dbReference type="GO" id="GO:0002250">
    <property type="term" value="P:adaptive immune response"/>
    <property type="evidence" value="ECO:0007669"/>
    <property type="project" value="UniProtKB-KW"/>
</dbReference>
<protein>
    <recommendedName>
        <fullName evidence="6">Ig-like domain-containing protein</fullName>
    </recommendedName>
</protein>
<keyword evidence="2" id="KW-1064">Adaptive immunity</keyword>
<evidence type="ECO:0000256" key="2">
    <source>
        <dbReference type="ARBA" id="ARBA00023130"/>
    </source>
</evidence>
<evidence type="ECO:0000313" key="7">
    <source>
        <dbReference type="EMBL" id="GCC16708.1"/>
    </source>
</evidence>
<evidence type="ECO:0000313" key="8">
    <source>
        <dbReference type="Proteomes" id="UP000287033"/>
    </source>
</evidence>
<dbReference type="InterPro" id="IPR036179">
    <property type="entry name" value="Ig-like_dom_sf"/>
</dbReference>
<keyword evidence="3" id="KW-0675">Receptor</keyword>
<dbReference type="InterPro" id="IPR013106">
    <property type="entry name" value="Ig_V-set"/>
</dbReference>
<evidence type="ECO:0000259" key="6">
    <source>
        <dbReference type="PROSITE" id="PS50835"/>
    </source>
</evidence>